<dbReference type="PANTHER" id="PTHR47930:SF2">
    <property type="entry name" value="PENTATRICOPEPTIDE REPEAT PROTEIN (AFU_ORTHOLOGUE AFUA_8G04250)"/>
    <property type="match status" value="1"/>
</dbReference>
<dbReference type="EMBL" id="AWUE01023220">
    <property type="protein sequence ID" value="OMO54556.1"/>
    <property type="molecule type" value="Genomic_DNA"/>
</dbReference>
<proteinExistence type="predicted"/>
<evidence type="ECO:0000313" key="4">
    <source>
        <dbReference type="EMBL" id="OMO54556.1"/>
    </source>
</evidence>
<dbReference type="Proteomes" id="UP000187203">
    <property type="component" value="Unassembled WGS sequence"/>
</dbReference>
<dbReference type="InterPro" id="IPR002885">
    <property type="entry name" value="PPR_rpt"/>
</dbReference>
<gene>
    <name evidence="4" type="ORF">COLO4_36416</name>
</gene>
<dbReference type="Pfam" id="PF13812">
    <property type="entry name" value="PPR_3"/>
    <property type="match status" value="1"/>
</dbReference>
<keyword evidence="1" id="KW-0677">Repeat</keyword>
<feature type="region of interest" description="Disordered" evidence="3">
    <location>
        <begin position="62"/>
        <end position="122"/>
    </location>
</feature>
<feature type="repeat" description="PPR" evidence="2">
    <location>
        <begin position="433"/>
        <end position="467"/>
    </location>
</feature>
<dbReference type="STRING" id="93759.A0A1R3G929"/>
<keyword evidence="5" id="KW-1185">Reference proteome</keyword>
<organism evidence="4 5">
    <name type="scientific">Corchorus olitorius</name>
    <dbReference type="NCBI Taxonomy" id="93759"/>
    <lineage>
        <taxon>Eukaryota</taxon>
        <taxon>Viridiplantae</taxon>
        <taxon>Streptophyta</taxon>
        <taxon>Embryophyta</taxon>
        <taxon>Tracheophyta</taxon>
        <taxon>Spermatophyta</taxon>
        <taxon>Magnoliopsida</taxon>
        <taxon>eudicotyledons</taxon>
        <taxon>Gunneridae</taxon>
        <taxon>Pentapetalae</taxon>
        <taxon>rosids</taxon>
        <taxon>malvids</taxon>
        <taxon>Malvales</taxon>
        <taxon>Malvaceae</taxon>
        <taxon>Grewioideae</taxon>
        <taxon>Apeibeae</taxon>
        <taxon>Corchorus</taxon>
    </lineage>
</organism>
<feature type="compositionally biased region" description="Acidic residues" evidence="3">
    <location>
        <begin position="104"/>
        <end position="122"/>
    </location>
</feature>
<evidence type="ECO:0000313" key="5">
    <source>
        <dbReference type="Proteomes" id="UP000187203"/>
    </source>
</evidence>
<sequence length="521" mass="59104">MFISVTLYPVMPLPLNGKESNSVSVISMALPSTRICYRKLPKKNLRYPRRTKLPPELGVNLFLQKPKTGADTATDAQDMDSPEEEEEEVEDEQNTGADTATDAQDMDSPEEEEENEENTVFWDTDEVEAISSLFQGRIPQKPGKLARERPLPLPLPHKLRPLGFPTPKKHVKLASPRVVSSRATLSKQLYKNPSFLIGLAREINGLASHEDVSAVLNKRAPFLRKGSLSMTIRELGHIGLPHRALQTFCWAQKQPHLFPDDRILTSTVEVLARNHKLKAPVSLEEFASLTTRSVIEAMVKGFIKGGNVNLAWKLVSVAKESKRMLDSSIYAKLILELGKNPDKHMLVVDLLDDLGERDDLNLSQQDCTSIMKVCIRLGKFEIVESLFNWFKQSGREITVVMYTTLLHSRYSDKKYREALALVWEMEASECLFDLTAYRVAIRLFVALNDLSRAARYFSKLKEAGFSPTYDIYRHLINIYMASRRLAKCKEICKEAEMAGFSLDKHTLLQLSQLEKEMRSSF</sequence>
<dbReference type="AlphaFoldDB" id="A0A1R3G929"/>
<evidence type="ECO:0008006" key="6">
    <source>
        <dbReference type="Google" id="ProtNLM"/>
    </source>
</evidence>
<dbReference type="PANTHER" id="PTHR47930">
    <property type="entry name" value="YALI0C12947P"/>
    <property type="match status" value="1"/>
</dbReference>
<dbReference type="Gene3D" id="1.25.40.10">
    <property type="entry name" value="Tetratricopeptide repeat domain"/>
    <property type="match status" value="2"/>
</dbReference>
<feature type="compositionally biased region" description="Acidic residues" evidence="3">
    <location>
        <begin position="77"/>
        <end position="93"/>
    </location>
</feature>
<evidence type="ECO:0000256" key="2">
    <source>
        <dbReference type="PROSITE-ProRule" id="PRU00708"/>
    </source>
</evidence>
<dbReference type="PROSITE" id="PS51375">
    <property type="entry name" value="PPR"/>
    <property type="match status" value="1"/>
</dbReference>
<accession>A0A1R3G929</accession>
<dbReference type="InterPro" id="IPR011990">
    <property type="entry name" value="TPR-like_helical_dom_sf"/>
</dbReference>
<name>A0A1R3G929_9ROSI</name>
<dbReference type="OrthoDB" id="778140at2759"/>
<comment type="caution">
    <text evidence="4">The sequence shown here is derived from an EMBL/GenBank/DDBJ whole genome shotgun (WGS) entry which is preliminary data.</text>
</comment>
<protein>
    <recommendedName>
        <fullName evidence="6">Pentatricopeptide repeat-containing protein</fullName>
    </recommendedName>
</protein>
<evidence type="ECO:0000256" key="3">
    <source>
        <dbReference type="SAM" id="MobiDB-lite"/>
    </source>
</evidence>
<evidence type="ECO:0000256" key="1">
    <source>
        <dbReference type="ARBA" id="ARBA00022737"/>
    </source>
</evidence>
<feature type="region of interest" description="Disordered" evidence="3">
    <location>
        <begin position="134"/>
        <end position="167"/>
    </location>
</feature>
<reference evidence="5" key="1">
    <citation type="submission" date="2013-09" db="EMBL/GenBank/DDBJ databases">
        <title>Corchorus olitorius genome sequencing.</title>
        <authorList>
            <person name="Alam M."/>
            <person name="Haque M.S."/>
            <person name="Islam M.S."/>
            <person name="Emdad E.M."/>
            <person name="Islam M.M."/>
            <person name="Ahmed B."/>
            <person name="Halim A."/>
            <person name="Hossen Q.M.M."/>
            <person name="Hossain M.Z."/>
            <person name="Ahmed R."/>
            <person name="Khan M.M."/>
            <person name="Islam R."/>
            <person name="Rashid M.M."/>
            <person name="Khan S.A."/>
            <person name="Rahman M.S."/>
            <person name="Alam M."/>
            <person name="Yahiya A.S."/>
            <person name="Khan M.S."/>
            <person name="Azam M.S."/>
            <person name="Haque T."/>
            <person name="Lashkar M.Z.H."/>
            <person name="Akhand A.I."/>
            <person name="Morshed G."/>
            <person name="Roy S."/>
            <person name="Uddin K.S."/>
            <person name="Rabeya T."/>
            <person name="Hossain A.S."/>
            <person name="Chowdhury A."/>
            <person name="Snigdha A.R."/>
            <person name="Mortoza M.S."/>
            <person name="Matin S.A."/>
            <person name="Hoque S.M.E."/>
            <person name="Islam M.K."/>
            <person name="Roy D.K."/>
            <person name="Haider R."/>
            <person name="Moosa M.M."/>
            <person name="Elias S.M."/>
            <person name="Hasan A.M."/>
            <person name="Jahan S."/>
            <person name="Shafiuddin M."/>
            <person name="Mahmood N."/>
            <person name="Shommy N.S."/>
        </authorList>
    </citation>
    <scope>NUCLEOTIDE SEQUENCE [LARGE SCALE GENOMIC DNA]</scope>
    <source>
        <strain evidence="5">cv. O-4</strain>
    </source>
</reference>